<dbReference type="Proteomes" id="UP001595880">
    <property type="component" value="Unassembled WGS sequence"/>
</dbReference>
<evidence type="ECO:0000313" key="2">
    <source>
        <dbReference type="EMBL" id="MFC4387740.1"/>
    </source>
</evidence>
<keyword evidence="1" id="KW-1133">Transmembrane helix</keyword>
<proteinExistence type="predicted"/>
<keyword evidence="1" id="KW-0812">Transmembrane</keyword>
<evidence type="ECO:0000256" key="1">
    <source>
        <dbReference type="SAM" id="Phobius"/>
    </source>
</evidence>
<dbReference type="RefSeq" id="WP_390198175.1">
    <property type="nucleotide sequence ID" value="NZ_JBHSDV010000002.1"/>
</dbReference>
<dbReference type="EMBL" id="JBHSDV010000002">
    <property type="protein sequence ID" value="MFC4387740.1"/>
    <property type="molecule type" value="Genomic_DNA"/>
</dbReference>
<protein>
    <recommendedName>
        <fullName evidence="4">Cardiolipin synthase N-terminal domain-containing protein</fullName>
    </recommendedName>
</protein>
<feature type="transmembrane region" description="Helical" evidence="1">
    <location>
        <begin position="31"/>
        <end position="51"/>
    </location>
</feature>
<gene>
    <name evidence="2" type="ORF">ACFOZ1_07920</name>
</gene>
<sequence length="54" mass="6202">MGDVILIILTLFILYRIVVHCRRTIKDGNKLGGFAYGLLIPVVLFTAYILFFNR</sequence>
<reference evidence="3" key="1">
    <citation type="journal article" date="2019" name="Int. J. Syst. Evol. Microbiol.">
        <title>The Global Catalogue of Microorganisms (GCM) 10K type strain sequencing project: providing services to taxonomists for standard genome sequencing and annotation.</title>
        <authorList>
            <consortium name="The Broad Institute Genomics Platform"/>
            <consortium name="The Broad Institute Genome Sequencing Center for Infectious Disease"/>
            <person name="Wu L."/>
            <person name="Ma J."/>
        </authorList>
    </citation>
    <scope>NUCLEOTIDE SEQUENCE [LARGE SCALE GENOMIC DNA]</scope>
    <source>
        <strain evidence="3">KACC 14058</strain>
    </source>
</reference>
<evidence type="ECO:0000313" key="3">
    <source>
        <dbReference type="Proteomes" id="UP001595880"/>
    </source>
</evidence>
<organism evidence="2 3">
    <name type="scientific">Gracilibacillus marinus</name>
    <dbReference type="NCBI Taxonomy" id="630535"/>
    <lineage>
        <taxon>Bacteria</taxon>
        <taxon>Bacillati</taxon>
        <taxon>Bacillota</taxon>
        <taxon>Bacilli</taxon>
        <taxon>Bacillales</taxon>
        <taxon>Bacillaceae</taxon>
        <taxon>Gracilibacillus</taxon>
    </lineage>
</organism>
<name>A0ABV8VVX7_9BACI</name>
<comment type="caution">
    <text evidence="2">The sequence shown here is derived from an EMBL/GenBank/DDBJ whole genome shotgun (WGS) entry which is preliminary data.</text>
</comment>
<keyword evidence="3" id="KW-1185">Reference proteome</keyword>
<accession>A0ABV8VVX7</accession>
<evidence type="ECO:0008006" key="4">
    <source>
        <dbReference type="Google" id="ProtNLM"/>
    </source>
</evidence>
<keyword evidence="1" id="KW-0472">Membrane</keyword>